<keyword evidence="6" id="KW-1185">Reference proteome</keyword>
<evidence type="ECO:0000313" key="6">
    <source>
        <dbReference type="Proteomes" id="UP000595460"/>
    </source>
</evidence>
<protein>
    <submittedName>
        <fullName evidence="5">GlxA family transcriptional regulator</fullName>
    </submittedName>
</protein>
<organism evidence="5 6">
    <name type="scientific">Devosia oryziradicis</name>
    <dbReference type="NCBI Taxonomy" id="2801335"/>
    <lineage>
        <taxon>Bacteria</taxon>
        <taxon>Pseudomonadati</taxon>
        <taxon>Pseudomonadota</taxon>
        <taxon>Alphaproteobacteria</taxon>
        <taxon>Hyphomicrobiales</taxon>
        <taxon>Devosiaceae</taxon>
        <taxon>Devosia</taxon>
    </lineage>
</organism>
<evidence type="ECO:0000259" key="4">
    <source>
        <dbReference type="PROSITE" id="PS01124"/>
    </source>
</evidence>
<dbReference type="PANTHER" id="PTHR43130">
    <property type="entry name" value="ARAC-FAMILY TRANSCRIPTIONAL REGULATOR"/>
    <property type="match status" value="1"/>
</dbReference>
<evidence type="ECO:0000256" key="2">
    <source>
        <dbReference type="ARBA" id="ARBA00023125"/>
    </source>
</evidence>
<dbReference type="CDD" id="cd03136">
    <property type="entry name" value="GATase1_AraC_ArgR_like"/>
    <property type="match status" value="1"/>
</dbReference>
<sequence>MLTEQFSMIAFTAALEPLRLANRATGRKLYDWLLFSEDGKTAEASNGVRVGVDHGFREAESLDAVVVCSGVDVQQLDHRSLIAVVRKLVKFGAAPGAVCTGAYVLAKAGLLDGRRCTIHWENRPGLQADFPDLDVGEDLFEIDGDRFTCAGGVAAADMMLSLIKRDHGEVVATAVTDQLILHRVREASERQRMDMRTRLGVADPKLLRVIALMERAIDRPQTMEEFARGVGVSPRQLERLFLKHLGTSPNRHYIKIRLDHACQLLRQTRMPILDIAMASGFSSASYFSQSYLDHFGHTPSNERKAAV</sequence>
<evidence type="ECO:0000313" key="5">
    <source>
        <dbReference type="EMBL" id="QQR37800.1"/>
    </source>
</evidence>
<keyword evidence="2" id="KW-0238">DNA-binding</keyword>
<dbReference type="Gene3D" id="3.40.50.880">
    <property type="match status" value="1"/>
</dbReference>
<dbReference type="EMBL" id="CP068047">
    <property type="protein sequence ID" value="QQR37800.1"/>
    <property type="molecule type" value="Genomic_DNA"/>
</dbReference>
<dbReference type="Pfam" id="PF01965">
    <property type="entry name" value="DJ-1_PfpI"/>
    <property type="match status" value="1"/>
</dbReference>
<name>A0ABX7C0P7_9HYPH</name>
<dbReference type="InterPro" id="IPR020449">
    <property type="entry name" value="Tscrpt_reg_AraC-type_HTH"/>
</dbReference>
<dbReference type="InterPro" id="IPR018062">
    <property type="entry name" value="HTH_AraC-typ_CS"/>
</dbReference>
<dbReference type="Gene3D" id="1.10.10.60">
    <property type="entry name" value="Homeodomain-like"/>
    <property type="match status" value="2"/>
</dbReference>
<dbReference type="PRINTS" id="PR00032">
    <property type="entry name" value="HTHARAC"/>
</dbReference>
<dbReference type="Pfam" id="PF12833">
    <property type="entry name" value="HTH_18"/>
    <property type="match status" value="1"/>
</dbReference>
<dbReference type="InterPro" id="IPR018060">
    <property type="entry name" value="HTH_AraC"/>
</dbReference>
<dbReference type="InterPro" id="IPR002818">
    <property type="entry name" value="DJ-1/PfpI"/>
</dbReference>
<dbReference type="PROSITE" id="PS00041">
    <property type="entry name" value="HTH_ARAC_FAMILY_1"/>
    <property type="match status" value="1"/>
</dbReference>
<dbReference type="PANTHER" id="PTHR43130:SF3">
    <property type="entry name" value="HTH-TYPE TRANSCRIPTIONAL REGULATOR RV1931C"/>
    <property type="match status" value="1"/>
</dbReference>
<dbReference type="SMART" id="SM00342">
    <property type="entry name" value="HTH_ARAC"/>
    <property type="match status" value="1"/>
</dbReference>
<reference evidence="5 6" key="1">
    <citation type="submission" date="2021-01" db="EMBL/GenBank/DDBJ databases">
        <title>Genome seq and assembly of Devosia sp. G19.</title>
        <authorList>
            <person name="Chhetri G."/>
        </authorList>
    </citation>
    <scope>NUCLEOTIDE SEQUENCE [LARGE SCALE GENOMIC DNA]</scope>
    <source>
        <strain evidence="5 6">G19</strain>
    </source>
</reference>
<feature type="domain" description="HTH araC/xylS-type" evidence="4">
    <location>
        <begin position="207"/>
        <end position="305"/>
    </location>
</feature>
<evidence type="ECO:0000256" key="3">
    <source>
        <dbReference type="ARBA" id="ARBA00023163"/>
    </source>
</evidence>
<dbReference type="PROSITE" id="PS01124">
    <property type="entry name" value="HTH_ARAC_FAMILY_2"/>
    <property type="match status" value="1"/>
</dbReference>
<dbReference type="Proteomes" id="UP000595460">
    <property type="component" value="Chromosome"/>
</dbReference>
<dbReference type="InterPro" id="IPR029062">
    <property type="entry name" value="Class_I_gatase-like"/>
</dbReference>
<dbReference type="InterPro" id="IPR052158">
    <property type="entry name" value="INH-QAR"/>
</dbReference>
<keyword evidence="1" id="KW-0805">Transcription regulation</keyword>
<dbReference type="SUPFAM" id="SSF52317">
    <property type="entry name" value="Class I glutamine amidotransferase-like"/>
    <property type="match status" value="1"/>
</dbReference>
<proteinExistence type="predicted"/>
<dbReference type="InterPro" id="IPR009057">
    <property type="entry name" value="Homeodomain-like_sf"/>
</dbReference>
<dbReference type="SUPFAM" id="SSF46689">
    <property type="entry name" value="Homeodomain-like"/>
    <property type="match status" value="2"/>
</dbReference>
<evidence type="ECO:0000256" key="1">
    <source>
        <dbReference type="ARBA" id="ARBA00023015"/>
    </source>
</evidence>
<keyword evidence="3" id="KW-0804">Transcription</keyword>
<gene>
    <name evidence="5" type="ORF">JI749_09245</name>
</gene>
<accession>A0ABX7C0P7</accession>